<accession>A0AAD7AY94</accession>
<keyword evidence="1" id="KW-0812">Transmembrane</keyword>
<keyword evidence="1" id="KW-0472">Membrane</keyword>
<proteinExistence type="predicted"/>
<keyword evidence="3" id="KW-1185">Reference proteome</keyword>
<evidence type="ECO:0000313" key="3">
    <source>
        <dbReference type="Proteomes" id="UP001221142"/>
    </source>
</evidence>
<feature type="transmembrane region" description="Helical" evidence="1">
    <location>
        <begin position="91"/>
        <end position="114"/>
    </location>
</feature>
<sequence>MAHDLTLRDSVDVARTSHIRYAFYGLQLAGLSGAFLLLLTASIWRKATRRHASWYNFMICWIISCSSYIFLIGLPLGKEPNQTLCVVQAALIYAVPPLTSGATIALVIHVYMTLRSLLVDIPHRQLWTAALVIGPYIPAWILFLVFLNKGLSDPSLVRRMDDGTYCSMSMNTQVPARASSAVVSTIMILCLGVEAIIFRNLRRVWAIFKQDSDERASVSMVVRVLAFTSIGMLSIILSMIFMILPDSTNEIFNIVIAIVPVSSILIFGTQKDILAAWTSTCRRERENHHHEQHHVEMWETFTPTGSSNLNTRSIHPPGD</sequence>
<feature type="transmembrane region" description="Helical" evidence="1">
    <location>
        <begin position="178"/>
        <end position="199"/>
    </location>
</feature>
<protein>
    <submittedName>
        <fullName evidence="2">Uncharacterized protein</fullName>
    </submittedName>
</protein>
<feature type="transmembrane region" description="Helical" evidence="1">
    <location>
        <begin position="220"/>
        <end position="245"/>
    </location>
</feature>
<feature type="transmembrane region" description="Helical" evidence="1">
    <location>
        <begin position="53"/>
        <end position="71"/>
    </location>
</feature>
<evidence type="ECO:0000256" key="1">
    <source>
        <dbReference type="SAM" id="Phobius"/>
    </source>
</evidence>
<feature type="transmembrane region" description="Helical" evidence="1">
    <location>
        <begin position="251"/>
        <end position="269"/>
    </location>
</feature>
<feature type="transmembrane region" description="Helical" evidence="1">
    <location>
        <begin position="126"/>
        <end position="147"/>
    </location>
</feature>
<keyword evidence="1" id="KW-1133">Transmembrane helix</keyword>
<organism evidence="2 3">
    <name type="scientific">Roridomyces roridus</name>
    <dbReference type="NCBI Taxonomy" id="1738132"/>
    <lineage>
        <taxon>Eukaryota</taxon>
        <taxon>Fungi</taxon>
        <taxon>Dikarya</taxon>
        <taxon>Basidiomycota</taxon>
        <taxon>Agaricomycotina</taxon>
        <taxon>Agaricomycetes</taxon>
        <taxon>Agaricomycetidae</taxon>
        <taxon>Agaricales</taxon>
        <taxon>Marasmiineae</taxon>
        <taxon>Mycenaceae</taxon>
        <taxon>Roridomyces</taxon>
    </lineage>
</organism>
<dbReference type="AlphaFoldDB" id="A0AAD7AY94"/>
<feature type="transmembrane region" description="Helical" evidence="1">
    <location>
        <begin position="21"/>
        <end position="41"/>
    </location>
</feature>
<name>A0AAD7AY94_9AGAR</name>
<comment type="caution">
    <text evidence="2">The sequence shown here is derived from an EMBL/GenBank/DDBJ whole genome shotgun (WGS) entry which is preliminary data.</text>
</comment>
<reference evidence="2" key="1">
    <citation type="submission" date="2023-03" db="EMBL/GenBank/DDBJ databases">
        <title>Massive genome expansion in bonnet fungi (Mycena s.s.) driven by repeated elements and novel gene families across ecological guilds.</title>
        <authorList>
            <consortium name="Lawrence Berkeley National Laboratory"/>
            <person name="Harder C.B."/>
            <person name="Miyauchi S."/>
            <person name="Viragh M."/>
            <person name="Kuo A."/>
            <person name="Thoen E."/>
            <person name="Andreopoulos B."/>
            <person name="Lu D."/>
            <person name="Skrede I."/>
            <person name="Drula E."/>
            <person name="Henrissat B."/>
            <person name="Morin E."/>
            <person name="Kohler A."/>
            <person name="Barry K."/>
            <person name="LaButti K."/>
            <person name="Morin E."/>
            <person name="Salamov A."/>
            <person name="Lipzen A."/>
            <person name="Mereny Z."/>
            <person name="Hegedus B."/>
            <person name="Baldrian P."/>
            <person name="Stursova M."/>
            <person name="Weitz H."/>
            <person name="Taylor A."/>
            <person name="Grigoriev I.V."/>
            <person name="Nagy L.G."/>
            <person name="Martin F."/>
            <person name="Kauserud H."/>
        </authorList>
    </citation>
    <scope>NUCLEOTIDE SEQUENCE</scope>
    <source>
        <strain evidence="2">9284</strain>
    </source>
</reference>
<dbReference type="EMBL" id="JARKIF010000137">
    <property type="protein sequence ID" value="KAJ7603573.1"/>
    <property type="molecule type" value="Genomic_DNA"/>
</dbReference>
<gene>
    <name evidence="2" type="ORF">FB45DRAFT_960176</name>
</gene>
<evidence type="ECO:0000313" key="2">
    <source>
        <dbReference type="EMBL" id="KAJ7603573.1"/>
    </source>
</evidence>
<dbReference type="Proteomes" id="UP001221142">
    <property type="component" value="Unassembled WGS sequence"/>
</dbReference>